<protein>
    <submittedName>
        <fullName evidence="2">Uncharacterized protein</fullName>
    </submittedName>
</protein>
<reference evidence="2" key="1">
    <citation type="submission" date="2019-12" db="EMBL/GenBank/DDBJ databases">
        <title>Genome sequencing and annotation of Brassica cretica.</title>
        <authorList>
            <person name="Studholme D.J."/>
            <person name="Sarris P."/>
        </authorList>
    </citation>
    <scope>NUCLEOTIDE SEQUENCE</scope>
    <source>
        <strain evidence="2">PFS-109/04</strain>
        <tissue evidence="2">Leaf</tissue>
    </source>
</reference>
<evidence type="ECO:0000256" key="1">
    <source>
        <dbReference type="SAM" id="MobiDB-lite"/>
    </source>
</evidence>
<sequence>MEVSQKLHISKRRIDSSIPRTIRTCLYASRSNTQASSSEITRAPGSAVSKTPSEAPTFSIFDKTSAVQER</sequence>
<dbReference type="Proteomes" id="UP000712600">
    <property type="component" value="Unassembled WGS sequence"/>
</dbReference>
<evidence type="ECO:0000313" key="2">
    <source>
        <dbReference type="EMBL" id="KAF3537719.1"/>
    </source>
</evidence>
<proteinExistence type="predicted"/>
<organism evidence="2 3">
    <name type="scientific">Brassica cretica</name>
    <name type="common">Mustard</name>
    <dbReference type="NCBI Taxonomy" id="69181"/>
    <lineage>
        <taxon>Eukaryota</taxon>
        <taxon>Viridiplantae</taxon>
        <taxon>Streptophyta</taxon>
        <taxon>Embryophyta</taxon>
        <taxon>Tracheophyta</taxon>
        <taxon>Spermatophyta</taxon>
        <taxon>Magnoliopsida</taxon>
        <taxon>eudicotyledons</taxon>
        <taxon>Gunneridae</taxon>
        <taxon>Pentapetalae</taxon>
        <taxon>rosids</taxon>
        <taxon>malvids</taxon>
        <taxon>Brassicales</taxon>
        <taxon>Brassicaceae</taxon>
        <taxon>Brassiceae</taxon>
        <taxon>Brassica</taxon>
    </lineage>
</organism>
<dbReference type="EMBL" id="QGKX02001290">
    <property type="protein sequence ID" value="KAF3537719.1"/>
    <property type="molecule type" value="Genomic_DNA"/>
</dbReference>
<accession>A0A8S9Q4Z3</accession>
<feature type="compositionally biased region" description="Polar residues" evidence="1">
    <location>
        <begin position="31"/>
        <end position="40"/>
    </location>
</feature>
<feature type="region of interest" description="Disordered" evidence="1">
    <location>
        <begin position="31"/>
        <end position="70"/>
    </location>
</feature>
<evidence type="ECO:0000313" key="3">
    <source>
        <dbReference type="Proteomes" id="UP000712600"/>
    </source>
</evidence>
<name>A0A8S9Q4Z3_BRACR</name>
<gene>
    <name evidence="2" type="ORF">F2Q69_00022606</name>
</gene>
<comment type="caution">
    <text evidence="2">The sequence shown here is derived from an EMBL/GenBank/DDBJ whole genome shotgun (WGS) entry which is preliminary data.</text>
</comment>
<dbReference type="AlphaFoldDB" id="A0A8S9Q4Z3"/>